<dbReference type="InterPro" id="IPR050107">
    <property type="entry name" value="ABC_carbohydrate_import_ATPase"/>
</dbReference>
<keyword evidence="13" id="KW-1185">Reference proteome</keyword>
<keyword evidence="10" id="KW-0472">Membrane</keyword>
<evidence type="ECO:0000256" key="1">
    <source>
        <dbReference type="ARBA" id="ARBA00004202"/>
    </source>
</evidence>
<dbReference type="Proteomes" id="UP001138921">
    <property type="component" value="Unassembled WGS sequence"/>
</dbReference>
<keyword evidence="6" id="KW-0677">Repeat</keyword>
<dbReference type="PANTHER" id="PTHR43790">
    <property type="entry name" value="CARBOHYDRATE TRANSPORT ATP-BINDING PROTEIN MG119-RELATED"/>
    <property type="match status" value="1"/>
</dbReference>
<keyword evidence="3" id="KW-0813">Transport</keyword>
<sequence length="513" mass="55441">MDTKAQTIETPMREHPAMPRMTLAGITKTFPGVRALHNVGLSLYPGQVTALIGENGAGKSTLVKILTGIYRPDAGTITVDGRQVSLTSAHDAFEQGITAIHQETVLFDDLSVAENIFLGHAPRTHFGTIDWRTMRSRATEVLKVMGAAHIDPDARLKDLGIANKHLVAVARAMSIDAQIVIMDEPTAALSAKEIEDLFELIELLKRDGKAILFISHKFDEIYRIAERYTVFRDGEMVGEGLLADASQNEIVKMMVGRAVDHIFPERHPQIGAPVLSVSDLSHPTEFDGISFELHKGEILGFYGLVGAGRSELMHAIFGITRTSRGTMRLDGAPVTPRSAAEAIEAGVVYVPEERGKQGVVIGMPIFKNVSLPSLKRTSKSGVLQLQEEFGLARKYTERLDLRASSLSQDVGTLSGGNQQKVVIAKWLATDPKVIILDEPTKGIDIGSKAAVHAFMAELVAQGLSVIMVSSELPEILGMSDRVVVMREGRIAAVYDNNGLDAVTLVQTAAGIAA</sequence>
<reference evidence="12" key="2">
    <citation type="submission" date="2021-03" db="EMBL/GenBank/DDBJ databases">
        <authorList>
            <person name="Artuso I."/>
            <person name="Turrini P."/>
            <person name="Pirolo M."/>
            <person name="Lugli G.A."/>
            <person name="Ventura M."/>
            <person name="Visca P."/>
        </authorList>
    </citation>
    <scope>NUCLEOTIDE SEQUENCE</scope>
    <source>
        <strain evidence="12">LMG 26462</strain>
    </source>
</reference>
<reference evidence="12" key="1">
    <citation type="journal article" date="2021" name="Microorganisms">
        <title>Phylogenomic Reconstruction and Metabolic Potential of the Genus Aminobacter.</title>
        <authorList>
            <person name="Artuso I."/>
            <person name="Turrini P."/>
            <person name="Pirolo M."/>
            <person name="Lugli G.A."/>
            <person name="Ventura M."/>
            <person name="Visca P."/>
        </authorList>
    </citation>
    <scope>NUCLEOTIDE SEQUENCE</scope>
    <source>
        <strain evidence="12">LMG 26462</strain>
    </source>
</reference>
<dbReference type="CDD" id="cd03215">
    <property type="entry name" value="ABC_Carb_Monos_II"/>
    <property type="match status" value="1"/>
</dbReference>
<evidence type="ECO:0000256" key="8">
    <source>
        <dbReference type="ARBA" id="ARBA00022840"/>
    </source>
</evidence>
<dbReference type="GO" id="GO:0005524">
    <property type="term" value="F:ATP binding"/>
    <property type="evidence" value="ECO:0007669"/>
    <property type="project" value="UniProtKB-KW"/>
</dbReference>
<dbReference type="InterPro" id="IPR003593">
    <property type="entry name" value="AAA+_ATPase"/>
</dbReference>
<organism evidence="12 13">
    <name type="scientific">Aminobacter anthyllidis</name>
    <dbReference type="NCBI Taxonomy" id="1035067"/>
    <lineage>
        <taxon>Bacteria</taxon>
        <taxon>Pseudomonadati</taxon>
        <taxon>Pseudomonadota</taxon>
        <taxon>Alphaproteobacteria</taxon>
        <taxon>Hyphomicrobiales</taxon>
        <taxon>Phyllobacteriaceae</taxon>
        <taxon>Aminobacter</taxon>
    </lineage>
</organism>
<name>A0A9X1AH92_9HYPH</name>
<evidence type="ECO:0000256" key="10">
    <source>
        <dbReference type="ARBA" id="ARBA00023136"/>
    </source>
</evidence>
<evidence type="ECO:0000313" key="12">
    <source>
        <dbReference type="EMBL" id="MBT1159920.1"/>
    </source>
</evidence>
<keyword evidence="8 12" id="KW-0067">ATP-binding</keyword>
<evidence type="ECO:0000256" key="3">
    <source>
        <dbReference type="ARBA" id="ARBA00022448"/>
    </source>
</evidence>
<dbReference type="FunFam" id="3.40.50.300:FF:000127">
    <property type="entry name" value="Ribose import ATP-binding protein RbsA"/>
    <property type="match status" value="1"/>
</dbReference>
<keyword evidence="5" id="KW-0762">Sugar transport</keyword>
<keyword evidence="4" id="KW-1003">Cell membrane</keyword>
<evidence type="ECO:0000256" key="5">
    <source>
        <dbReference type="ARBA" id="ARBA00022597"/>
    </source>
</evidence>
<evidence type="ECO:0000256" key="9">
    <source>
        <dbReference type="ARBA" id="ARBA00022967"/>
    </source>
</evidence>
<dbReference type="AlphaFoldDB" id="A0A9X1AH92"/>
<dbReference type="EMBL" id="JAFLWW010000015">
    <property type="protein sequence ID" value="MBT1159920.1"/>
    <property type="molecule type" value="Genomic_DNA"/>
</dbReference>
<dbReference type="PROSITE" id="PS00211">
    <property type="entry name" value="ABC_TRANSPORTER_1"/>
    <property type="match status" value="1"/>
</dbReference>
<evidence type="ECO:0000256" key="6">
    <source>
        <dbReference type="ARBA" id="ARBA00022737"/>
    </source>
</evidence>
<feature type="domain" description="ABC transporter" evidence="11">
    <location>
        <begin position="270"/>
        <end position="512"/>
    </location>
</feature>
<dbReference type="InterPro" id="IPR003439">
    <property type="entry name" value="ABC_transporter-like_ATP-bd"/>
</dbReference>
<dbReference type="CDD" id="cd03216">
    <property type="entry name" value="ABC_Carb_Monos_I"/>
    <property type="match status" value="1"/>
</dbReference>
<gene>
    <name evidence="12" type="ORF">J1C56_30755</name>
</gene>
<dbReference type="PROSITE" id="PS50893">
    <property type="entry name" value="ABC_TRANSPORTER_2"/>
    <property type="match status" value="2"/>
</dbReference>
<accession>A0A9X1AH92</accession>
<dbReference type="RefSeq" id="WP_214393711.1">
    <property type="nucleotide sequence ID" value="NZ_JAFLWW010000015.1"/>
</dbReference>
<evidence type="ECO:0000256" key="4">
    <source>
        <dbReference type="ARBA" id="ARBA00022475"/>
    </source>
</evidence>
<dbReference type="SUPFAM" id="SSF52540">
    <property type="entry name" value="P-loop containing nucleoside triphosphate hydrolases"/>
    <property type="match status" value="2"/>
</dbReference>
<dbReference type="PANTHER" id="PTHR43790:SF3">
    <property type="entry name" value="D-ALLOSE IMPORT ATP-BINDING PROTEIN ALSA-RELATED"/>
    <property type="match status" value="1"/>
</dbReference>
<protein>
    <submittedName>
        <fullName evidence="12">Sugar ABC transporter ATP-binding protein</fullName>
    </submittedName>
</protein>
<dbReference type="SMART" id="SM00382">
    <property type="entry name" value="AAA"/>
    <property type="match status" value="2"/>
</dbReference>
<dbReference type="Pfam" id="PF00005">
    <property type="entry name" value="ABC_tran"/>
    <property type="match status" value="2"/>
</dbReference>
<proteinExistence type="inferred from homology"/>
<evidence type="ECO:0000313" key="13">
    <source>
        <dbReference type="Proteomes" id="UP001138921"/>
    </source>
</evidence>
<comment type="caution">
    <text evidence="12">The sequence shown here is derived from an EMBL/GenBank/DDBJ whole genome shotgun (WGS) entry which is preliminary data.</text>
</comment>
<keyword evidence="7" id="KW-0547">Nucleotide-binding</keyword>
<evidence type="ECO:0000259" key="11">
    <source>
        <dbReference type="PROSITE" id="PS50893"/>
    </source>
</evidence>
<comment type="subcellular location">
    <subcellularLocation>
        <location evidence="1">Cell membrane</location>
        <topology evidence="1">Peripheral membrane protein</topology>
    </subcellularLocation>
</comment>
<dbReference type="GO" id="GO:0005886">
    <property type="term" value="C:plasma membrane"/>
    <property type="evidence" value="ECO:0007669"/>
    <property type="project" value="UniProtKB-SubCell"/>
</dbReference>
<dbReference type="InterPro" id="IPR017871">
    <property type="entry name" value="ABC_transporter-like_CS"/>
</dbReference>
<feature type="domain" description="ABC transporter" evidence="11">
    <location>
        <begin position="21"/>
        <end position="258"/>
    </location>
</feature>
<dbReference type="Gene3D" id="3.40.50.300">
    <property type="entry name" value="P-loop containing nucleotide triphosphate hydrolases"/>
    <property type="match status" value="2"/>
</dbReference>
<dbReference type="InterPro" id="IPR027417">
    <property type="entry name" value="P-loop_NTPase"/>
</dbReference>
<dbReference type="GO" id="GO:0016887">
    <property type="term" value="F:ATP hydrolysis activity"/>
    <property type="evidence" value="ECO:0007669"/>
    <property type="project" value="InterPro"/>
</dbReference>
<keyword evidence="9" id="KW-1278">Translocase</keyword>
<comment type="similarity">
    <text evidence="2">Belongs to the ABC transporter superfamily.</text>
</comment>
<evidence type="ECO:0000256" key="2">
    <source>
        <dbReference type="ARBA" id="ARBA00005417"/>
    </source>
</evidence>
<evidence type="ECO:0000256" key="7">
    <source>
        <dbReference type="ARBA" id="ARBA00022741"/>
    </source>
</evidence>